<name>A0ABT0B7R6_9SPHN</name>
<comment type="caution">
    <text evidence="3">The sequence shown here is derived from an EMBL/GenBank/DDBJ whole genome shotgun (WGS) entry which is preliminary data.</text>
</comment>
<dbReference type="RefSeq" id="WP_243996378.1">
    <property type="nucleotide sequence ID" value="NZ_JALHLE010000047.1"/>
</dbReference>
<sequence length="84" mass="8746">MRHLDSVLADIRDCPVPPELDGIDEQVFTGMAQLRERKTAVRSVALASAVALLVGVWTGNPQPGPSGQTLLGVPATAPSSLLAD</sequence>
<evidence type="ECO:0000256" key="2">
    <source>
        <dbReference type="SAM" id="Phobius"/>
    </source>
</evidence>
<evidence type="ECO:0000313" key="4">
    <source>
        <dbReference type="Proteomes" id="UP001162880"/>
    </source>
</evidence>
<accession>A0ABT0B7R6</accession>
<keyword evidence="2" id="KW-1133">Transmembrane helix</keyword>
<feature type="region of interest" description="Disordered" evidence="1">
    <location>
        <begin position="63"/>
        <end position="84"/>
    </location>
</feature>
<gene>
    <name evidence="3" type="ORF">MTR64_20355</name>
</gene>
<dbReference type="EMBL" id="JALHLE010000047">
    <property type="protein sequence ID" value="MCJ2180930.1"/>
    <property type="molecule type" value="Genomic_DNA"/>
</dbReference>
<feature type="transmembrane region" description="Helical" evidence="2">
    <location>
        <begin position="40"/>
        <end position="58"/>
    </location>
</feature>
<keyword evidence="4" id="KW-1185">Reference proteome</keyword>
<keyword evidence="2" id="KW-0472">Membrane</keyword>
<keyword evidence="2" id="KW-0812">Transmembrane</keyword>
<proteinExistence type="predicted"/>
<evidence type="ECO:0000313" key="3">
    <source>
        <dbReference type="EMBL" id="MCJ2180930.1"/>
    </source>
</evidence>
<protein>
    <submittedName>
        <fullName evidence="3">Uncharacterized protein</fullName>
    </submittedName>
</protein>
<organism evidence="3 4">
    <name type="scientific">Novosphingobium album</name>
    <name type="common">ex Hu et al. 2023</name>
    <dbReference type="NCBI Taxonomy" id="2930093"/>
    <lineage>
        <taxon>Bacteria</taxon>
        <taxon>Pseudomonadati</taxon>
        <taxon>Pseudomonadota</taxon>
        <taxon>Alphaproteobacteria</taxon>
        <taxon>Sphingomonadales</taxon>
        <taxon>Sphingomonadaceae</taxon>
        <taxon>Novosphingobium</taxon>
    </lineage>
</organism>
<dbReference type="Proteomes" id="UP001162880">
    <property type="component" value="Unassembled WGS sequence"/>
</dbReference>
<reference evidence="3" key="1">
    <citation type="submission" date="2022-03" db="EMBL/GenBank/DDBJ databases">
        <title>Identification of a novel bacterium isolated from mangrove sediments.</title>
        <authorList>
            <person name="Pan X."/>
        </authorList>
    </citation>
    <scope>NUCLEOTIDE SEQUENCE</scope>
    <source>
        <strain evidence="3">B2580</strain>
    </source>
</reference>
<evidence type="ECO:0000256" key="1">
    <source>
        <dbReference type="SAM" id="MobiDB-lite"/>
    </source>
</evidence>